<dbReference type="CDD" id="cd00070">
    <property type="entry name" value="GLECT"/>
    <property type="match status" value="1"/>
</dbReference>
<evidence type="ECO:0000259" key="15">
    <source>
        <dbReference type="PROSITE" id="PS51304"/>
    </source>
</evidence>
<dbReference type="AlphaFoldDB" id="J3LE50"/>
<dbReference type="InterPro" id="IPR002659">
    <property type="entry name" value="Glyco_trans_31"/>
</dbReference>
<dbReference type="PANTHER" id="PTHR11214">
    <property type="entry name" value="BETA-1,3-N-ACETYLGLUCOSAMINYLTRANSFERASE"/>
    <property type="match status" value="1"/>
</dbReference>
<dbReference type="InterPro" id="IPR001079">
    <property type="entry name" value="Galectin_CRD"/>
</dbReference>
<dbReference type="InterPro" id="IPR013320">
    <property type="entry name" value="ConA-like_dom_sf"/>
</dbReference>
<dbReference type="Proteomes" id="UP000006038">
    <property type="component" value="Unassembled WGS sequence"/>
</dbReference>
<feature type="transmembrane region" description="Helical" evidence="14">
    <location>
        <begin position="12"/>
        <end position="30"/>
    </location>
</feature>
<dbReference type="OrthoDB" id="2139606at2759"/>
<dbReference type="GO" id="GO:0030246">
    <property type="term" value="F:carbohydrate binding"/>
    <property type="evidence" value="ECO:0007669"/>
    <property type="project" value="InterPro"/>
</dbReference>
<dbReference type="eggNOG" id="KOG2287">
    <property type="taxonomic scope" value="Eukaryota"/>
</dbReference>
<dbReference type="Pfam" id="PF01762">
    <property type="entry name" value="Galactosyl_T"/>
    <property type="match status" value="1"/>
</dbReference>
<accession>J3LE50</accession>
<evidence type="ECO:0000256" key="4">
    <source>
        <dbReference type="ARBA" id="ARBA00008661"/>
    </source>
</evidence>
<evidence type="ECO:0000256" key="7">
    <source>
        <dbReference type="ARBA" id="ARBA00022692"/>
    </source>
</evidence>
<dbReference type="Gene3D" id="3.90.550.50">
    <property type="match status" value="1"/>
</dbReference>
<dbReference type="GO" id="GO:0000139">
    <property type="term" value="C:Golgi membrane"/>
    <property type="evidence" value="ECO:0007669"/>
    <property type="project" value="UniProtKB-SubCell"/>
</dbReference>
<evidence type="ECO:0000256" key="9">
    <source>
        <dbReference type="ARBA" id="ARBA00022989"/>
    </source>
</evidence>
<reference evidence="16" key="1">
    <citation type="submission" date="2013-04" db="UniProtKB">
        <authorList>
            <consortium name="EnsemblPlants"/>
        </authorList>
    </citation>
    <scope>IDENTIFICATION</scope>
</reference>
<gene>
    <name evidence="16" type="primary">LOC102712230</name>
</gene>
<keyword evidence="13" id="KW-0464">Manganese</keyword>
<dbReference type="HOGENOM" id="CLU_017063_1_0_1"/>
<sequence length="630" mass="70463">METTMQMVTKRLGIAVLITLFSALIVHYLIVISPASGLSQYQVPHADPLSWFIDSLGKPVDQNPENTPEEVIQIDASASSGSDSGNSSLEGFQWVHTWNHMKRLANISNGLPHANESIDNARTAWENLTISVHSSGSKQIERERQCPYSIRRMNASKPDNGAFTITIPCGLIVGSSITIIGTPGTLSGNFRIDLVGTELPGESGKPIVLHYNVRLTSDELTGDPVIVQNAFTASNGWGYEDRCPCHNCNNATEVDDLERCNSMVGREEKSAINSKQHLNTKKGDNPSTNFPFKQGYLAISTLRIGQEGIHMTVDGKHITSFAYRAGLEPWFATEVRVSGDFKLVSAIASGLPTSEDLEKSFDLAMLKSSPIPEGKDVDLLIGIFSTANNFKRRMVIRRTWMQYDAVHEGLVVVRFFVGLHTNLLVNKELWDEARTYGDIQVLPFVDYYSLITWKTLAICIYGTSAVSAKYLMKTDDDAFVRVDEIHSSVKQLNVSHGLLYGRINSDSGPHRNPESKWYISPEEWPKEKYPPWAHGPGYVVSQDIASTINSWYERGHLKMFKLEDVAMGIWIDEMKKDGLLVQYKTEERINSEGCMDGYIVAHYQEPRHMLCMWEKLLRTNQATCCKPATD</sequence>
<dbReference type="PANTHER" id="PTHR11214:SF133">
    <property type="entry name" value="OS02G0577300 PROTEIN"/>
    <property type="match status" value="1"/>
</dbReference>
<dbReference type="SMART" id="SM00276">
    <property type="entry name" value="GLECT"/>
    <property type="match status" value="1"/>
</dbReference>
<dbReference type="Gramene" id="OB02G29170.1">
    <property type="protein sequence ID" value="OB02G29170.1"/>
    <property type="gene ID" value="OB02G29170"/>
</dbReference>
<dbReference type="GeneID" id="102712230"/>
<dbReference type="Pfam" id="PF00337">
    <property type="entry name" value="Gal-bind_lectin"/>
    <property type="match status" value="1"/>
</dbReference>
<dbReference type="STRING" id="4533.J3LE50"/>
<dbReference type="PROSITE" id="PS51304">
    <property type="entry name" value="GALECTIN"/>
    <property type="match status" value="1"/>
</dbReference>
<evidence type="ECO:0000256" key="14">
    <source>
        <dbReference type="SAM" id="Phobius"/>
    </source>
</evidence>
<evidence type="ECO:0000256" key="8">
    <source>
        <dbReference type="ARBA" id="ARBA00022968"/>
    </source>
</evidence>
<evidence type="ECO:0000256" key="13">
    <source>
        <dbReference type="ARBA" id="ARBA00023211"/>
    </source>
</evidence>
<dbReference type="GO" id="GO:0008378">
    <property type="term" value="F:galactosyltransferase activity"/>
    <property type="evidence" value="ECO:0007669"/>
    <property type="project" value="UniProtKB-ARBA"/>
</dbReference>
<keyword evidence="12" id="KW-0325">Glycoprotein</keyword>
<evidence type="ECO:0000256" key="12">
    <source>
        <dbReference type="ARBA" id="ARBA00023180"/>
    </source>
</evidence>
<evidence type="ECO:0000256" key="3">
    <source>
        <dbReference type="ARBA" id="ARBA00004922"/>
    </source>
</evidence>
<keyword evidence="8" id="KW-0735">Signal-anchor</keyword>
<evidence type="ECO:0000256" key="10">
    <source>
        <dbReference type="ARBA" id="ARBA00023034"/>
    </source>
</evidence>
<keyword evidence="7 14" id="KW-0812">Transmembrane</keyword>
<evidence type="ECO:0000256" key="2">
    <source>
        <dbReference type="ARBA" id="ARBA00004323"/>
    </source>
</evidence>
<dbReference type="FunFam" id="3.90.550.50:FF:000015">
    <property type="entry name" value="Beta-1,3-galactosyltransferase GALT1"/>
    <property type="match status" value="1"/>
</dbReference>
<keyword evidence="6" id="KW-0808">Transferase</keyword>
<evidence type="ECO:0000256" key="1">
    <source>
        <dbReference type="ARBA" id="ARBA00001936"/>
    </source>
</evidence>
<comment type="cofactor">
    <cofactor evidence="1">
        <name>Mn(2+)</name>
        <dbReference type="ChEBI" id="CHEBI:29035"/>
    </cofactor>
</comment>
<proteinExistence type="inferred from homology"/>
<keyword evidence="9 14" id="KW-1133">Transmembrane helix</keyword>
<keyword evidence="17" id="KW-1185">Reference proteome</keyword>
<keyword evidence="5" id="KW-0328">Glycosyltransferase</keyword>
<keyword evidence="10" id="KW-0333">Golgi apparatus</keyword>
<comment type="subcellular location">
    <subcellularLocation>
        <location evidence="2">Golgi apparatus membrane</location>
        <topology evidence="2">Single-pass type II membrane protein</topology>
    </subcellularLocation>
</comment>
<dbReference type="Gene3D" id="2.60.120.200">
    <property type="match status" value="1"/>
</dbReference>
<dbReference type="EnsemblPlants" id="OB02G29170.1">
    <property type="protein sequence ID" value="OB02G29170.1"/>
    <property type="gene ID" value="OB02G29170"/>
</dbReference>
<dbReference type="RefSeq" id="XP_006648780.1">
    <property type="nucleotide sequence ID" value="XM_006648717.3"/>
</dbReference>
<dbReference type="KEGG" id="obr:102712230"/>
<dbReference type="SUPFAM" id="SSF49899">
    <property type="entry name" value="Concanavalin A-like lectins/glucanases"/>
    <property type="match status" value="1"/>
</dbReference>
<comment type="pathway">
    <text evidence="3">Protein modification; protein glycosylation.</text>
</comment>
<dbReference type="OMA" id="AWENLTI"/>
<feature type="domain" description="Galectin" evidence="15">
    <location>
        <begin position="163"/>
        <end position="350"/>
    </location>
</feature>
<dbReference type="GO" id="GO:1901137">
    <property type="term" value="P:carbohydrate derivative biosynthetic process"/>
    <property type="evidence" value="ECO:0007669"/>
    <property type="project" value="UniProtKB-ARBA"/>
</dbReference>
<evidence type="ECO:0000256" key="5">
    <source>
        <dbReference type="ARBA" id="ARBA00022676"/>
    </source>
</evidence>
<protein>
    <recommendedName>
        <fullName evidence="15">Galectin domain-containing protein</fullName>
    </recommendedName>
</protein>
<evidence type="ECO:0000256" key="11">
    <source>
        <dbReference type="ARBA" id="ARBA00023136"/>
    </source>
</evidence>
<dbReference type="UniPathway" id="UPA00378"/>
<evidence type="ECO:0000256" key="6">
    <source>
        <dbReference type="ARBA" id="ARBA00022679"/>
    </source>
</evidence>
<name>J3LE50_ORYBR</name>
<comment type="similarity">
    <text evidence="4">Belongs to the glycosyltransferase 31 family.</text>
</comment>
<organism evidence="16">
    <name type="scientific">Oryza brachyantha</name>
    <name type="common">malo sina</name>
    <dbReference type="NCBI Taxonomy" id="4533"/>
    <lineage>
        <taxon>Eukaryota</taxon>
        <taxon>Viridiplantae</taxon>
        <taxon>Streptophyta</taxon>
        <taxon>Embryophyta</taxon>
        <taxon>Tracheophyta</taxon>
        <taxon>Spermatophyta</taxon>
        <taxon>Magnoliopsida</taxon>
        <taxon>Liliopsida</taxon>
        <taxon>Poales</taxon>
        <taxon>Poaceae</taxon>
        <taxon>BOP clade</taxon>
        <taxon>Oryzoideae</taxon>
        <taxon>Oryzeae</taxon>
        <taxon>Oryzinae</taxon>
        <taxon>Oryza</taxon>
    </lineage>
</organism>
<evidence type="ECO:0000313" key="16">
    <source>
        <dbReference type="EnsemblPlants" id="OB02G29170.1"/>
    </source>
</evidence>
<keyword evidence="11 14" id="KW-0472">Membrane</keyword>
<evidence type="ECO:0000313" key="17">
    <source>
        <dbReference type="Proteomes" id="UP000006038"/>
    </source>
</evidence>
<dbReference type="SMART" id="SM00908">
    <property type="entry name" value="Gal-bind_lectin"/>
    <property type="match status" value="1"/>
</dbReference>